<name>A0A150I187_9GAMM</name>
<sequence>MVANLQMKKHVLLIAAITVSFANLCYAKTKTFTWQNDLCEFEGQYNPQQYSEKQLQDTVQMMQLRHTSLLNSRSYAFKSEDIEKIKLKEIDQEYKNTRTQLNNLHPIPLKAFQTLKQNLLTALDQEYRHNYLTAAAFSQPEKLLISDYGQQCFAIAKLLNTRNSNTLLQNAKKSLEKENKHQLKLGNNQDFLAKRAQDFDAKLQSKNAVQYAQIQLIRDWSNCANPHQYQDEQLEQVFRNTVFIQTKEVYCDEP</sequence>
<comment type="caution">
    <text evidence="2">The sequence shown here is derived from an EMBL/GenBank/DDBJ whole genome shotgun (WGS) entry which is preliminary data.</text>
</comment>
<organism evidence="2 3">
    <name type="scientific">Acinetobacter venetianus</name>
    <dbReference type="NCBI Taxonomy" id="52133"/>
    <lineage>
        <taxon>Bacteria</taxon>
        <taxon>Pseudomonadati</taxon>
        <taxon>Pseudomonadota</taxon>
        <taxon>Gammaproteobacteria</taxon>
        <taxon>Moraxellales</taxon>
        <taxon>Moraxellaceae</taxon>
        <taxon>Acinetobacter</taxon>
    </lineage>
</organism>
<dbReference type="AlphaFoldDB" id="A0A150I187"/>
<gene>
    <name evidence="2" type="ORF">AVENLUH13518_00116</name>
</gene>
<feature type="signal peptide" evidence="1">
    <location>
        <begin position="1"/>
        <end position="27"/>
    </location>
</feature>
<feature type="chain" id="PRO_5007563177" description="DUF1311 domain-containing protein" evidence="1">
    <location>
        <begin position="28"/>
        <end position="254"/>
    </location>
</feature>
<dbReference type="PATRIC" id="fig|52133.19.peg.124"/>
<dbReference type="EMBL" id="JRHX01000010">
    <property type="protein sequence ID" value="KXZ72992.1"/>
    <property type="molecule type" value="Genomic_DNA"/>
</dbReference>
<dbReference type="Proteomes" id="UP000075544">
    <property type="component" value="Unassembled WGS sequence"/>
</dbReference>
<proteinExistence type="predicted"/>
<evidence type="ECO:0000313" key="3">
    <source>
        <dbReference type="Proteomes" id="UP000075544"/>
    </source>
</evidence>
<protein>
    <recommendedName>
        <fullName evidence="4">DUF1311 domain-containing protein</fullName>
    </recommendedName>
</protein>
<evidence type="ECO:0008006" key="4">
    <source>
        <dbReference type="Google" id="ProtNLM"/>
    </source>
</evidence>
<reference evidence="2 3" key="1">
    <citation type="journal article" date="2016" name="Sci. Rep.">
        <title>Genomic and phenotypic characterization of the species Acinetobacter venetianus.</title>
        <authorList>
            <person name="Fondi M."/>
            <person name="Maida I."/>
            <person name="Perrin E."/>
            <person name="Orlandini V."/>
            <person name="La Torre L."/>
            <person name="Bosi E."/>
            <person name="Negroni A."/>
            <person name="Zanaroli G."/>
            <person name="Fava F."/>
            <person name="Decorosi F."/>
            <person name="Giovannetti L."/>
            <person name="Viti C."/>
            <person name="Vaneechoutte M."/>
            <person name="Dijkshoorn L."/>
            <person name="Fani R."/>
        </authorList>
    </citation>
    <scope>NUCLEOTIDE SEQUENCE [LARGE SCALE GENOMIC DNA]</scope>
    <source>
        <strain evidence="2 3">LUH13518</strain>
    </source>
</reference>
<accession>A0A150I187</accession>
<evidence type="ECO:0000313" key="2">
    <source>
        <dbReference type="EMBL" id="KXZ72992.1"/>
    </source>
</evidence>
<keyword evidence="1" id="KW-0732">Signal</keyword>
<evidence type="ECO:0000256" key="1">
    <source>
        <dbReference type="SAM" id="SignalP"/>
    </source>
</evidence>